<evidence type="ECO:0000256" key="3">
    <source>
        <dbReference type="ARBA" id="ARBA00022989"/>
    </source>
</evidence>
<reference evidence="6" key="1">
    <citation type="submission" date="2021-10" db="EMBL/GenBank/DDBJ databases">
        <authorList>
            <person name="Piombo E."/>
        </authorList>
    </citation>
    <scope>NUCLEOTIDE SEQUENCE</scope>
</reference>
<keyword evidence="2" id="KW-0812">Transmembrane</keyword>
<dbReference type="OrthoDB" id="1915122at2759"/>
<dbReference type="EMBL" id="CABFNQ020000736">
    <property type="protein sequence ID" value="CAH0028732.1"/>
    <property type="molecule type" value="Genomic_DNA"/>
</dbReference>
<protein>
    <recommendedName>
        <fullName evidence="5">HIG1 domain-containing protein</fullName>
    </recommendedName>
</protein>
<keyword evidence="7" id="KW-1185">Reference proteome</keyword>
<dbReference type="GO" id="GO:0005739">
    <property type="term" value="C:mitochondrion"/>
    <property type="evidence" value="ECO:0007669"/>
    <property type="project" value="UniProtKB-SubCell"/>
</dbReference>
<name>A0A9N9VSI8_9HYPO</name>
<proteinExistence type="predicted"/>
<keyword evidence="3" id="KW-1133">Transmembrane helix</keyword>
<sequence>MLIEIHCVELSGLIVNADRYSTSFQEARNPTSFYQDSSKRAIVFDSWLTSMTIAFTIVGRAPISTAQKLVQARAYAHGLTLAVLNISAAFEVNVAKKGSSRFQTVKVLGPSDPEHKRLIEKKVRREE</sequence>
<dbReference type="AlphaFoldDB" id="A0A9N9VSI8"/>
<evidence type="ECO:0000313" key="6">
    <source>
        <dbReference type="EMBL" id="CAH0028732.1"/>
    </source>
</evidence>
<evidence type="ECO:0000313" key="7">
    <source>
        <dbReference type="Proteomes" id="UP000696573"/>
    </source>
</evidence>
<evidence type="ECO:0000256" key="4">
    <source>
        <dbReference type="ARBA" id="ARBA00023136"/>
    </source>
</evidence>
<comment type="caution">
    <text evidence="6">The sequence shown here is derived from an EMBL/GenBank/DDBJ whole genome shotgun (WGS) entry which is preliminary data.</text>
</comment>
<organism evidence="6 7">
    <name type="scientific">Clonostachys rhizophaga</name>
    <dbReference type="NCBI Taxonomy" id="160324"/>
    <lineage>
        <taxon>Eukaryota</taxon>
        <taxon>Fungi</taxon>
        <taxon>Dikarya</taxon>
        <taxon>Ascomycota</taxon>
        <taxon>Pezizomycotina</taxon>
        <taxon>Sordariomycetes</taxon>
        <taxon>Hypocreomycetidae</taxon>
        <taxon>Hypocreales</taxon>
        <taxon>Bionectriaceae</taxon>
        <taxon>Clonostachys</taxon>
    </lineage>
</organism>
<dbReference type="PROSITE" id="PS51503">
    <property type="entry name" value="HIG1"/>
    <property type="match status" value="1"/>
</dbReference>
<comment type="subcellular location">
    <subcellularLocation>
        <location evidence="1">Mitochondrion</location>
    </subcellularLocation>
</comment>
<gene>
    <name evidence="6" type="ORF">CRHIZ90672A_00014287</name>
</gene>
<dbReference type="Proteomes" id="UP000696573">
    <property type="component" value="Unassembled WGS sequence"/>
</dbReference>
<evidence type="ECO:0000256" key="1">
    <source>
        <dbReference type="ARBA" id="ARBA00004173"/>
    </source>
</evidence>
<accession>A0A9N9VSI8</accession>
<feature type="domain" description="HIG1" evidence="5">
    <location>
        <begin position="9"/>
        <end position="102"/>
    </location>
</feature>
<dbReference type="InterPro" id="IPR007667">
    <property type="entry name" value="Hypoxia_induced_domain"/>
</dbReference>
<keyword evidence="4" id="KW-0472">Membrane</keyword>
<evidence type="ECO:0000259" key="5">
    <source>
        <dbReference type="PROSITE" id="PS51503"/>
    </source>
</evidence>
<evidence type="ECO:0000256" key="2">
    <source>
        <dbReference type="ARBA" id="ARBA00022692"/>
    </source>
</evidence>